<comment type="caution">
    <text evidence="2">The sequence shown here is derived from an EMBL/GenBank/DDBJ whole genome shotgun (WGS) entry which is preliminary data.</text>
</comment>
<proteinExistence type="predicted"/>
<evidence type="ECO:0000313" key="2">
    <source>
        <dbReference type="EMBL" id="KAF9062554.1"/>
    </source>
</evidence>
<evidence type="ECO:0000256" key="1">
    <source>
        <dbReference type="SAM" id="MobiDB-lite"/>
    </source>
</evidence>
<reference evidence="2" key="1">
    <citation type="submission" date="2020-11" db="EMBL/GenBank/DDBJ databases">
        <authorList>
            <consortium name="DOE Joint Genome Institute"/>
            <person name="Ahrendt S."/>
            <person name="Riley R."/>
            <person name="Andreopoulos W."/>
            <person name="Labutti K."/>
            <person name="Pangilinan J."/>
            <person name="Ruiz-Duenas F.J."/>
            <person name="Barrasa J.M."/>
            <person name="Sanchez-Garcia M."/>
            <person name="Camarero S."/>
            <person name="Miyauchi S."/>
            <person name="Serrano A."/>
            <person name="Linde D."/>
            <person name="Babiker R."/>
            <person name="Drula E."/>
            <person name="Ayuso-Fernandez I."/>
            <person name="Pacheco R."/>
            <person name="Padilla G."/>
            <person name="Ferreira P."/>
            <person name="Barriuso J."/>
            <person name="Kellner H."/>
            <person name="Castanera R."/>
            <person name="Alfaro M."/>
            <person name="Ramirez L."/>
            <person name="Pisabarro A.G."/>
            <person name="Kuo A."/>
            <person name="Tritt A."/>
            <person name="Lipzen A."/>
            <person name="He G."/>
            <person name="Yan M."/>
            <person name="Ng V."/>
            <person name="Cullen D."/>
            <person name="Martin F."/>
            <person name="Rosso M.-N."/>
            <person name="Henrissat B."/>
            <person name="Hibbett D."/>
            <person name="Martinez A.T."/>
            <person name="Grigoriev I.V."/>
        </authorList>
    </citation>
    <scope>NUCLEOTIDE SEQUENCE</scope>
    <source>
        <strain evidence="2">AH 40177</strain>
    </source>
</reference>
<gene>
    <name evidence="2" type="ORF">BDP27DRAFT_1427824</name>
</gene>
<sequence>MSVTPSSTSSLNLTPSSPLSPTSTNSPDSQPTYMLLRQFNSDYITSHRSHAGAWYNQRPLFEGKDTERYLKKIVRHGDGAGITDKDSLVDYILDYCSVEVYEILRFDPEFDPEVANRTWKKASDRLMRLFPAKDVFINDLEEYCLSHRSIETDEDIDKYHLGFLRFSNALIKRGIITEMYANKLFIRGIPRDLAEWVFNFPPEPNQTGLPTINRVVDLLYLRLAKSPSLGTHASNNADTSIDKIAKSFEALHT</sequence>
<protein>
    <submittedName>
        <fullName evidence="2">Uncharacterized protein</fullName>
    </submittedName>
</protein>
<accession>A0A9P5U1M6</accession>
<organism evidence="2 3">
    <name type="scientific">Rhodocollybia butyracea</name>
    <dbReference type="NCBI Taxonomy" id="206335"/>
    <lineage>
        <taxon>Eukaryota</taxon>
        <taxon>Fungi</taxon>
        <taxon>Dikarya</taxon>
        <taxon>Basidiomycota</taxon>
        <taxon>Agaricomycotina</taxon>
        <taxon>Agaricomycetes</taxon>
        <taxon>Agaricomycetidae</taxon>
        <taxon>Agaricales</taxon>
        <taxon>Marasmiineae</taxon>
        <taxon>Omphalotaceae</taxon>
        <taxon>Rhodocollybia</taxon>
    </lineage>
</organism>
<keyword evidence="3" id="KW-1185">Reference proteome</keyword>
<dbReference type="Proteomes" id="UP000772434">
    <property type="component" value="Unassembled WGS sequence"/>
</dbReference>
<name>A0A9P5U1M6_9AGAR</name>
<evidence type="ECO:0000313" key="3">
    <source>
        <dbReference type="Proteomes" id="UP000772434"/>
    </source>
</evidence>
<dbReference type="OrthoDB" id="2996139at2759"/>
<dbReference type="EMBL" id="JADNRY010000169">
    <property type="protein sequence ID" value="KAF9062554.1"/>
    <property type="molecule type" value="Genomic_DNA"/>
</dbReference>
<dbReference type="AlphaFoldDB" id="A0A9P5U1M6"/>
<feature type="region of interest" description="Disordered" evidence="1">
    <location>
        <begin position="1"/>
        <end position="31"/>
    </location>
</feature>
<feature type="compositionally biased region" description="Low complexity" evidence="1">
    <location>
        <begin position="1"/>
        <end position="27"/>
    </location>
</feature>